<reference evidence="1 2" key="1">
    <citation type="submission" date="2023-02" db="EMBL/GenBank/DDBJ databases">
        <title>Oceanobacillus kimchii IFOP_LL358 isolated form Alexandrium catenella lab strain.</title>
        <authorList>
            <person name="Gajardo G."/>
            <person name="Ueki S."/>
            <person name="Maruyama F."/>
        </authorList>
    </citation>
    <scope>NUCLEOTIDE SEQUENCE [LARGE SCALE GENOMIC DNA]</scope>
    <source>
        <strain evidence="1 2">IFOP_LL358</strain>
    </source>
</reference>
<dbReference type="RefSeq" id="WP_069685366.1">
    <property type="nucleotide sequence ID" value="NZ_BSKO01000001.1"/>
</dbReference>
<dbReference type="SUPFAM" id="SSF161266">
    <property type="entry name" value="Gam-like"/>
    <property type="match status" value="1"/>
</dbReference>
<organism evidence="1 2">
    <name type="scientific">Oceanobacillus kimchii</name>
    <dbReference type="NCBI Taxonomy" id="746691"/>
    <lineage>
        <taxon>Bacteria</taxon>
        <taxon>Bacillati</taxon>
        <taxon>Bacillota</taxon>
        <taxon>Bacilli</taxon>
        <taxon>Bacillales</taxon>
        <taxon>Bacillaceae</taxon>
        <taxon>Oceanobacillus</taxon>
    </lineage>
</organism>
<evidence type="ECO:0000313" key="1">
    <source>
        <dbReference type="EMBL" id="GLO67591.1"/>
    </source>
</evidence>
<keyword evidence="2" id="KW-1185">Reference proteome</keyword>
<comment type="caution">
    <text evidence="1">The sequence shown here is derived from an EMBL/GenBank/DDBJ whole genome shotgun (WGS) entry which is preliminary data.</text>
</comment>
<evidence type="ECO:0000313" key="2">
    <source>
        <dbReference type="Proteomes" id="UP001275436"/>
    </source>
</evidence>
<dbReference type="EMBL" id="BSKO01000001">
    <property type="protein sequence ID" value="GLO67591.1"/>
    <property type="molecule type" value="Genomic_DNA"/>
</dbReference>
<protein>
    <submittedName>
        <fullName evidence="1">Uncharacterized protein</fullName>
    </submittedName>
</protein>
<dbReference type="Proteomes" id="UP001275436">
    <property type="component" value="Unassembled WGS sequence"/>
</dbReference>
<gene>
    <name evidence="1" type="ORF">MACH08_33750</name>
</gene>
<name>A0ABQ5TMQ1_9BACI</name>
<proteinExistence type="predicted"/>
<sequence length="130" mass="15216">MNTGDYAVTEDMLSRYYELNKLRKEIDSEMKELKEVFHSYMDHQVGENKKGEFSEGSYQLIRQIRKAEKYREAETVEKLEEMQLHDLIQVQKKPNVTKINAAAELGLLREDELEDLKTISYTQAIAVKKA</sequence>
<accession>A0ABQ5TMQ1</accession>